<organism evidence="1">
    <name type="scientific">Rhizophora mucronata</name>
    <name type="common">Asiatic mangrove</name>
    <dbReference type="NCBI Taxonomy" id="61149"/>
    <lineage>
        <taxon>Eukaryota</taxon>
        <taxon>Viridiplantae</taxon>
        <taxon>Streptophyta</taxon>
        <taxon>Embryophyta</taxon>
        <taxon>Tracheophyta</taxon>
        <taxon>Spermatophyta</taxon>
        <taxon>Magnoliopsida</taxon>
        <taxon>eudicotyledons</taxon>
        <taxon>Gunneridae</taxon>
        <taxon>Pentapetalae</taxon>
        <taxon>rosids</taxon>
        <taxon>fabids</taxon>
        <taxon>Malpighiales</taxon>
        <taxon>Rhizophoraceae</taxon>
        <taxon>Rhizophora</taxon>
    </lineage>
</organism>
<protein>
    <submittedName>
        <fullName evidence="1">Uncharacterized protein</fullName>
    </submittedName>
</protein>
<dbReference type="AlphaFoldDB" id="A0A2P2N714"/>
<evidence type="ECO:0000313" key="1">
    <source>
        <dbReference type="EMBL" id="MBX38289.1"/>
    </source>
</evidence>
<dbReference type="EMBL" id="GGEC01057805">
    <property type="protein sequence ID" value="MBX38289.1"/>
    <property type="molecule type" value="Transcribed_RNA"/>
</dbReference>
<proteinExistence type="predicted"/>
<reference evidence="1" key="1">
    <citation type="submission" date="2018-02" db="EMBL/GenBank/DDBJ databases">
        <title>Rhizophora mucronata_Transcriptome.</title>
        <authorList>
            <person name="Meera S.P."/>
            <person name="Sreeshan A."/>
            <person name="Augustine A."/>
        </authorList>
    </citation>
    <scope>NUCLEOTIDE SEQUENCE</scope>
    <source>
        <tissue evidence="1">Leaf</tissue>
    </source>
</reference>
<name>A0A2P2N714_RHIMU</name>
<sequence length="49" mass="5472">MPRNLSTVPLRTVRLPTAIDGPWSDLDHMVLHVDAVMNIYVSLISLVQS</sequence>
<accession>A0A2P2N714</accession>